<dbReference type="Gene3D" id="3.40.50.1950">
    <property type="entry name" value="Flavin prenyltransferase-like"/>
    <property type="match status" value="1"/>
</dbReference>
<dbReference type="EMBL" id="JAKPBZ010000108">
    <property type="protein sequence ID" value="MCL2892608.1"/>
    <property type="molecule type" value="Genomic_DNA"/>
</dbReference>
<dbReference type="Proteomes" id="UP001203069">
    <property type="component" value="Unassembled WGS sequence"/>
</dbReference>
<proteinExistence type="predicted"/>
<reference evidence="2 3" key="1">
    <citation type="submission" date="2022-02" db="EMBL/GenBank/DDBJ databases">
        <title>Description of Brenneria tiliae sp. nov. isolated from symptomatic Tilia x moltkei and Tilia x europaea trees in the UK.</title>
        <authorList>
            <person name="Kile H."/>
        </authorList>
    </citation>
    <scope>NUCLEOTIDE SEQUENCE [LARGE SCALE GENOMIC DNA]</scope>
    <source>
        <strain evidence="2 3">MC1SB4.1</strain>
    </source>
</reference>
<name>A0ABT0MS06_9GAMM</name>
<evidence type="ECO:0000313" key="2">
    <source>
        <dbReference type="EMBL" id="MCL2892608.1"/>
    </source>
</evidence>
<dbReference type="RefSeq" id="WP_249244287.1">
    <property type="nucleotide sequence ID" value="NZ_JAKPBZ010000108.1"/>
</dbReference>
<evidence type="ECO:0000259" key="1">
    <source>
        <dbReference type="Pfam" id="PF02441"/>
    </source>
</evidence>
<accession>A0ABT0MS06</accession>
<dbReference type="SUPFAM" id="SSF52507">
    <property type="entry name" value="Homo-oligomeric flavin-containing Cys decarboxylases, HFCD"/>
    <property type="match status" value="1"/>
</dbReference>
<keyword evidence="3" id="KW-1185">Reference proteome</keyword>
<dbReference type="InterPro" id="IPR003382">
    <property type="entry name" value="Flavoprotein"/>
</dbReference>
<gene>
    <name evidence="2" type="ORF">MFP26_07865</name>
</gene>
<protein>
    <submittedName>
        <fullName evidence="2">Flavoprotein</fullName>
    </submittedName>
</protein>
<dbReference type="Pfam" id="PF02441">
    <property type="entry name" value="Flavoprotein"/>
    <property type="match status" value="1"/>
</dbReference>
<feature type="domain" description="Flavoprotein" evidence="1">
    <location>
        <begin position="33"/>
        <end position="142"/>
    </location>
</feature>
<comment type="caution">
    <text evidence="2">The sequence shown here is derived from an EMBL/GenBank/DDBJ whole genome shotgun (WGS) entry which is preliminary data.</text>
</comment>
<sequence length="263" mass="28795">MNSQTLSLLIDDIIAEIMAAKVRHAIASPRPALLVAITGDDAAGFPATLRYLTALERGGYTLYLLFSHSAQSLGAAWAGEISHALPRARQLTEKDIEPAHWQNSEALLLPALSSNSLAKIALGIRDNLAGRMVFQALAQNLRIMATLNRECEPARQASVLPAAYLAQLRRYVDTLQRIGIHFITPRASAGATLNRPFSHPVDLPRPGGGKRLITQREVRLHDARQALYVDADVLITPAARDEIANRKITLITHPQEAACIWQQ</sequence>
<organism evidence="2 3">
    <name type="scientific">Brenneria tiliae</name>
    <dbReference type="NCBI Taxonomy" id="2914984"/>
    <lineage>
        <taxon>Bacteria</taxon>
        <taxon>Pseudomonadati</taxon>
        <taxon>Pseudomonadota</taxon>
        <taxon>Gammaproteobacteria</taxon>
        <taxon>Enterobacterales</taxon>
        <taxon>Pectobacteriaceae</taxon>
        <taxon>Brenneria</taxon>
    </lineage>
</organism>
<dbReference type="InterPro" id="IPR036551">
    <property type="entry name" value="Flavin_trans-like"/>
</dbReference>
<evidence type="ECO:0000313" key="3">
    <source>
        <dbReference type="Proteomes" id="UP001203069"/>
    </source>
</evidence>